<dbReference type="Proteomes" id="UP001519460">
    <property type="component" value="Unassembled WGS sequence"/>
</dbReference>
<protein>
    <submittedName>
        <fullName evidence="1">Uncharacterized protein</fullName>
    </submittedName>
</protein>
<evidence type="ECO:0000313" key="1">
    <source>
        <dbReference type="EMBL" id="KAK7458972.1"/>
    </source>
</evidence>
<keyword evidence="2" id="KW-1185">Reference proteome</keyword>
<reference evidence="1 2" key="1">
    <citation type="journal article" date="2023" name="Sci. Data">
        <title>Genome assembly of the Korean intertidal mud-creeper Batillaria attramentaria.</title>
        <authorList>
            <person name="Patra A.K."/>
            <person name="Ho P.T."/>
            <person name="Jun S."/>
            <person name="Lee S.J."/>
            <person name="Kim Y."/>
            <person name="Won Y.J."/>
        </authorList>
    </citation>
    <scope>NUCLEOTIDE SEQUENCE [LARGE SCALE GENOMIC DNA]</scope>
    <source>
        <strain evidence="1">Wonlab-2016</strain>
    </source>
</reference>
<organism evidence="1 2">
    <name type="scientific">Batillaria attramentaria</name>
    <dbReference type="NCBI Taxonomy" id="370345"/>
    <lineage>
        <taxon>Eukaryota</taxon>
        <taxon>Metazoa</taxon>
        <taxon>Spiralia</taxon>
        <taxon>Lophotrochozoa</taxon>
        <taxon>Mollusca</taxon>
        <taxon>Gastropoda</taxon>
        <taxon>Caenogastropoda</taxon>
        <taxon>Sorbeoconcha</taxon>
        <taxon>Cerithioidea</taxon>
        <taxon>Batillariidae</taxon>
        <taxon>Batillaria</taxon>
    </lineage>
</organism>
<gene>
    <name evidence="1" type="ORF">BaRGS_00039028</name>
</gene>
<feature type="non-terminal residue" evidence="1">
    <location>
        <position position="101"/>
    </location>
</feature>
<dbReference type="EMBL" id="JACVVK020000660">
    <property type="protein sequence ID" value="KAK7458972.1"/>
    <property type="molecule type" value="Genomic_DNA"/>
</dbReference>
<dbReference type="AlphaFoldDB" id="A0ABD0J4I6"/>
<comment type="caution">
    <text evidence="1">The sequence shown here is derived from an EMBL/GenBank/DDBJ whole genome shotgun (WGS) entry which is preliminary data.</text>
</comment>
<proteinExistence type="predicted"/>
<evidence type="ECO:0000313" key="2">
    <source>
        <dbReference type="Proteomes" id="UP001519460"/>
    </source>
</evidence>
<accession>A0ABD0J4I6</accession>
<sequence>MSNHIVEYAYPQNIINREEISETDQMRHTFHFFIKTETETPLRAKKTYTLESHGTGFTKTLTLNVTAFQKYAIVLQIDATVPLQLSVVRMIPDIKGEKTEA</sequence>
<name>A0ABD0J4I6_9CAEN</name>